<comment type="caution">
    <text evidence="2">The sequence shown here is derived from an EMBL/GenBank/DDBJ whole genome shotgun (WGS) entry which is preliminary data.</text>
</comment>
<organism evidence="2 3">
    <name type="scientific">Burkholderia latens</name>
    <dbReference type="NCBI Taxonomy" id="488446"/>
    <lineage>
        <taxon>Bacteria</taxon>
        <taxon>Pseudomonadati</taxon>
        <taxon>Pseudomonadota</taxon>
        <taxon>Betaproteobacteria</taxon>
        <taxon>Burkholderiales</taxon>
        <taxon>Burkholderiaceae</taxon>
        <taxon>Burkholderia</taxon>
        <taxon>Burkholderia cepacia complex</taxon>
    </lineage>
</organism>
<feature type="compositionally biased region" description="Basic and acidic residues" evidence="1">
    <location>
        <begin position="48"/>
        <end position="62"/>
    </location>
</feature>
<accession>A0AAP1G9N1</accession>
<evidence type="ECO:0000313" key="2">
    <source>
        <dbReference type="EMBL" id="KVA08443.1"/>
    </source>
</evidence>
<proteinExistence type="predicted"/>
<feature type="compositionally biased region" description="Basic and acidic residues" evidence="1">
    <location>
        <begin position="25"/>
        <end position="35"/>
    </location>
</feature>
<protein>
    <submittedName>
        <fullName evidence="2">Uncharacterized protein</fullName>
    </submittedName>
</protein>
<dbReference type="Proteomes" id="UP000056450">
    <property type="component" value="Unassembled WGS sequence"/>
</dbReference>
<sequence>MKHPASVASARRCPDVETGSYGRRPRLEAAWERRAIACRAPSTTPRRGPTDSTRRRPLTRDARRMRHTVQTAGGVVRRSISADRAHRAARARRRSRLK</sequence>
<dbReference type="AlphaFoldDB" id="A0AAP1G9N1"/>
<gene>
    <name evidence="2" type="ORF">WI41_14965</name>
</gene>
<feature type="region of interest" description="Disordered" evidence="1">
    <location>
        <begin position="1"/>
        <end position="98"/>
    </location>
</feature>
<dbReference type="EMBL" id="LOTQ01000020">
    <property type="protein sequence ID" value="KVA08443.1"/>
    <property type="molecule type" value="Genomic_DNA"/>
</dbReference>
<name>A0AAP1G9N1_9BURK</name>
<feature type="compositionally biased region" description="Basic residues" evidence="1">
    <location>
        <begin position="87"/>
        <end position="98"/>
    </location>
</feature>
<reference evidence="2 3" key="1">
    <citation type="submission" date="2015-11" db="EMBL/GenBank/DDBJ databases">
        <title>Expanding the genomic diversity of Burkholderia species for the development of highly accurate diagnostics.</title>
        <authorList>
            <person name="Sahl J."/>
            <person name="Keim P."/>
            <person name="Wagner D."/>
        </authorList>
    </citation>
    <scope>NUCLEOTIDE SEQUENCE [LARGE SCALE GENOMIC DNA]</scope>
    <source>
        <strain evidence="2 3">RF32-BP12</strain>
    </source>
</reference>
<evidence type="ECO:0000256" key="1">
    <source>
        <dbReference type="SAM" id="MobiDB-lite"/>
    </source>
</evidence>
<evidence type="ECO:0000313" key="3">
    <source>
        <dbReference type="Proteomes" id="UP000056450"/>
    </source>
</evidence>